<keyword evidence="3" id="KW-0863">Zinc-finger</keyword>
<evidence type="ECO:0000259" key="9">
    <source>
        <dbReference type="SMART" id="SM00355"/>
    </source>
</evidence>
<feature type="domain" description="C2H2-type" evidence="9">
    <location>
        <begin position="310"/>
        <end position="337"/>
    </location>
</feature>
<proteinExistence type="predicted"/>
<evidence type="ECO:0000256" key="8">
    <source>
        <dbReference type="SAM" id="MobiDB-lite"/>
    </source>
</evidence>
<sequence length="369" mass="41839">MYGDHDSFFSGSGFTTPYSTNVPPSLSSDANQRHQFQSLTQSSPGIATPTTSYSDAGSYVRYEPAEYQFPEQYQQTYPIPGYVYPRDPSAVDQETTSQPPETVPLVALNDVPVPYDNYTNYGTYDGSGSDDRFLRPPAGLNDESLNEAGLVDMDQINLNYLHDPAANHSQNSIHESNTFSEPWSPVNLRADSPTQPNGRNTLPRGQRLGEDLASTADGSEFGSSYQLDLLRRPLTSAEIKEGFVSGRCLLQGCKSRNIFVNYREYIAHIKRVHVRGFYCTFEGCTLGRAFAKKGDLNRHIAAKHNIFKNHICSRSTCTQKIKAWSRKDKLREHDKKHHWNYKCPHCLPERWFDTRQEVDEHIGRRHDFA</sequence>
<feature type="domain" description="C2H2-type" evidence="9">
    <location>
        <begin position="341"/>
        <end position="366"/>
    </location>
</feature>
<dbReference type="PANTHER" id="PTHR46179:SF13">
    <property type="entry name" value="C2H2-TYPE DOMAIN-CONTAINING PROTEIN"/>
    <property type="match status" value="1"/>
</dbReference>
<keyword evidence="6" id="KW-0804">Transcription</keyword>
<keyword evidence="7" id="KW-0539">Nucleus</keyword>
<feature type="domain" description="C2H2-type" evidence="9">
    <location>
        <begin position="246"/>
        <end position="273"/>
    </location>
</feature>
<feature type="region of interest" description="Disordered" evidence="8">
    <location>
        <begin position="20"/>
        <end position="55"/>
    </location>
</feature>
<keyword evidence="5" id="KW-0805">Transcription regulation</keyword>
<dbReference type="SMART" id="SM00355">
    <property type="entry name" value="ZnF_C2H2"/>
    <property type="match status" value="4"/>
</dbReference>
<accession>A0ABR4PGI9</accession>
<dbReference type="PANTHER" id="PTHR46179">
    <property type="entry name" value="ZINC FINGER PROTEIN"/>
    <property type="match status" value="1"/>
</dbReference>
<gene>
    <name evidence="10" type="ORF">PVAG01_06589</name>
</gene>
<feature type="compositionally biased region" description="Polar residues" evidence="8">
    <location>
        <begin position="167"/>
        <end position="181"/>
    </location>
</feature>
<protein>
    <recommendedName>
        <fullName evidence="9">C2H2-type domain-containing protein</fullName>
    </recommendedName>
</protein>
<comment type="subcellular location">
    <subcellularLocation>
        <location evidence="1">Nucleus</location>
    </subcellularLocation>
</comment>
<keyword evidence="11" id="KW-1185">Reference proteome</keyword>
<dbReference type="Gene3D" id="3.30.160.60">
    <property type="entry name" value="Classic Zinc Finger"/>
    <property type="match status" value="1"/>
</dbReference>
<feature type="region of interest" description="Disordered" evidence="8">
    <location>
        <begin position="167"/>
        <end position="206"/>
    </location>
</feature>
<evidence type="ECO:0000256" key="6">
    <source>
        <dbReference type="ARBA" id="ARBA00023163"/>
    </source>
</evidence>
<evidence type="ECO:0000256" key="4">
    <source>
        <dbReference type="ARBA" id="ARBA00022833"/>
    </source>
</evidence>
<evidence type="ECO:0000313" key="11">
    <source>
        <dbReference type="Proteomes" id="UP001629113"/>
    </source>
</evidence>
<keyword evidence="2" id="KW-0479">Metal-binding</keyword>
<evidence type="ECO:0000256" key="5">
    <source>
        <dbReference type="ARBA" id="ARBA00023015"/>
    </source>
</evidence>
<evidence type="ECO:0000256" key="3">
    <source>
        <dbReference type="ARBA" id="ARBA00022771"/>
    </source>
</evidence>
<dbReference type="InterPro" id="IPR051061">
    <property type="entry name" value="Zinc_finger_trans_reg"/>
</dbReference>
<organism evidence="10 11">
    <name type="scientific">Phlyctema vagabunda</name>
    <dbReference type="NCBI Taxonomy" id="108571"/>
    <lineage>
        <taxon>Eukaryota</taxon>
        <taxon>Fungi</taxon>
        <taxon>Dikarya</taxon>
        <taxon>Ascomycota</taxon>
        <taxon>Pezizomycotina</taxon>
        <taxon>Leotiomycetes</taxon>
        <taxon>Helotiales</taxon>
        <taxon>Dermateaceae</taxon>
        <taxon>Phlyctema</taxon>
    </lineage>
</organism>
<keyword evidence="4" id="KW-0862">Zinc</keyword>
<name>A0ABR4PGI9_9HELO</name>
<dbReference type="EMBL" id="JBFCZG010000005">
    <property type="protein sequence ID" value="KAL3422433.1"/>
    <property type="molecule type" value="Genomic_DNA"/>
</dbReference>
<evidence type="ECO:0000256" key="2">
    <source>
        <dbReference type="ARBA" id="ARBA00022723"/>
    </source>
</evidence>
<evidence type="ECO:0000256" key="1">
    <source>
        <dbReference type="ARBA" id="ARBA00004123"/>
    </source>
</evidence>
<reference evidence="10 11" key="1">
    <citation type="submission" date="2024-06" db="EMBL/GenBank/DDBJ databases">
        <title>Complete genome of Phlyctema vagabunda strain 19-DSS-EL-015.</title>
        <authorList>
            <person name="Fiorenzani C."/>
        </authorList>
    </citation>
    <scope>NUCLEOTIDE SEQUENCE [LARGE SCALE GENOMIC DNA]</scope>
    <source>
        <strain evidence="10 11">19-DSS-EL-015</strain>
    </source>
</reference>
<dbReference type="Proteomes" id="UP001629113">
    <property type="component" value="Unassembled WGS sequence"/>
</dbReference>
<comment type="caution">
    <text evidence="10">The sequence shown here is derived from an EMBL/GenBank/DDBJ whole genome shotgun (WGS) entry which is preliminary data.</text>
</comment>
<feature type="domain" description="C2H2-type" evidence="9">
    <location>
        <begin position="277"/>
        <end position="304"/>
    </location>
</feature>
<evidence type="ECO:0000256" key="7">
    <source>
        <dbReference type="ARBA" id="ARBA00023242"/>
    </source>
</evidence>
<evidence type="ECO:0000313" key="10">
    <source>
        <dbReference type="EMBL" id="KAL3422433.1"/>
    </source>
</evidence>
<dbReference type="InterPro" id="IPR013087">
    <property type="entry name" value="Znf_C2H2_type"/>
</dbReference>